<protein>
    <submittedName>
        <fullName evidence="2">D-amino acid dehydrogenase small subunit</fullName>
        <ecNumber evidence="2">1.4.99.6</ecNumber>
    </submittedName>
</protein>
<name>A0A517WNA9_9PLAN</name>
<dbReference type="RefSeq" id="WP_145170172.1">
    <property type="nucleotide sequence ID" value="NZ_CP037422.1"/>
</dbReference>
<dbReference type="GO" id="GO:0016491">
    <property type="term" value="F:oxidoreductase activity"/>
    <property type="evidence" value="ECO:0007669"/>
    <property type="project" value="UniProtKB-KW"/>
</dbReference>
<dbReference type="EC" id="1.4.99.6" evidence="2"/>
<dbReference type="AlphaFoldDB" id="A0A517WNA9"/>
<dbReference type="Pfam" id="PF13450">
    <property type="entry name" value="NAD_binding_8"/>
    <property type="match status" value="1"/>
</dbReference>
<feature type="domain" description="FAD-dependent protein C-terminal" evidence="1">
    <location>
        <begin position="283"/>
        <end position="475"/>
    </location>
</feature>
<evidence type="ECO:0000313" key="2">
    <source>
        <dbReference type="EMBL" id="QDU06744.1"/>
    </source>
</evidence>
<proteinExistence type="predicted"/>
<accession>A0A517WNA9</accession>
<sequence>MSLKVTNIRLPVEIPEIELATHVAQKLGINTSDVQSYRIIRKSLDARSSHDLCFVYSAEVSVPDESGILRNLREDSSIQKYSAVEFDDPLCGKQPFSERPVIVGSGPAGLLAGYFLALKGYRPLIIERGFPVKERVPEIRRFDKGGDFQNENNYLFGEGGAGCFSDGKLTCRLSGPDVQWVLERFVDCGARSSIIYEHRPHLGSNKLPMICRNFRRKIDAMGGEFRFECRLEGLDVVDGQVQGVMTSSGYLKTAHVILGIGHSARDTYQMLYDLGVPMFRKAFQLGLRIEQPQNQVNEHKYGRQEYLSLLGAADYTMITKGKRDLYTFCMCAGGIVMPSVSEPNMFCTNGMSNSRHDTGYANSGIMTTIYPEEFGSDHPLAGIELQRKYESIAFELGEKNYLCPIQSTRDFLKQRKTEAGFRYQGTYQRGVVTANLNSVLPPIVISQIQNGLPIMDQKWRGAFLKNAILAGPEMRGSSPIRIDRDRQTYQAPEFRGLYPVGEGAGYAGGIVSAAVDGLLSAKKIVEEFASLELKASQ</sequence>
<keyword evidence="3" id="KW-1185">Reference proteome</keyword>
<keyword evidence="2" id="KW-0560">Oxidoreductase</keyword>
<dbReference type="PIRSF" id="PIRSF038984">
    <property type="entry name" value="FAD_binding_protein"/>
    <property type="match status" value="1"/>
</dbReference>
<dbReference type="Proteomes" id="UP000318384">
    <property type="component" value="Chromosome"/>
</dbReference>
<dbReference type="InterPro" id="IPR036188">
    <property type="entry name" value="FAD/NAD-bd_sf"/>
</dbReference>
<organism evidence="2 3">
    <name type="scientific">Gimesia aquarii</name>
    <dbReference type="NCBI Taxonomy" id="2527964"/>
    <lineage>
        <taxon>Bacteria</taxon>
        <taxon>Pseudomonadati</taxon>
        <taxon>Planctomycetota</taxon>
        <taxon>Planctomycetia</taxon>
        <taxon>Planctomycetales</taxon>
        <taxon>Planctomycetaceae</taxon>
        <taxon>Gimesia</taxon>
    </lineage>
</organism>
<gene>
    <name evidence="2" type="primary">dadA_1</name>
    <name evidence="2" type="ORF">V202x_00870</name>
</gene>
<reference evidence="2 3" key="1">
    <citation type="submission" date="2019-03" db="EMBL/GenBank/DDBJ databases">
        <title>Deep-cultivation of Planctomycetes and their phenomic and genomic characterization uncovers novel biology.</title>
        <authorList>
            <person name="Wiegand S."/>
            <person name="Jogler M."/>
            <person name="Boedeker C."/>
            <person name="Pinto D."/>
            <person name="Vollmers J."/>
            <person name="Rivas-Marin E."/>
            <person name="Kohn T."/>
            <person name="Peeters S.H."/>
            <person name="Heuer A."/>
            <person name="Rast P."/>
            <person name="Oberbeckmann S."/>
            <person name="Bunk B."/>
            <person name="Jeske O."/>
            <person name="Meyerdierks A."/>
            <person name="Storesund J.E."/>
            <person name="Kallscheuer N."/>
            <person name="Luecker S."/>
            <person name="Lage O.M."/>
            <person name="Pohl T."/>
            <person name="Merkel B.J."/>
            <person name="Hornburger P."/>
            <person name="Mueller R.-W."/>
            <person name="Bruemmer F."/>
            <person name="Labrenz M."/>
            <person name="Spormann A.M."/>
            <person name="Op den Camp H."/>
            <person name="Overmann J."/>
            <person name="Amann R."/>
            <person name="Jetten M.S.M."/>
            <person name="Mascher T."/>
            <person name="Medema M.H."/>
            <person name="Devos D.P."/>
            <person name="Kaster A.-K."/>
            <person name="Ovreas L."/>
            <person name="Rohde M."/>
            <person name="Galperin M.Y."/>
            <person name="Jogler C."/>
        </authorList>
    </citation>
    <scope>NUCLEOTIDE SEQUENCE [LARGE SCALE GENOMIC DNA]</scope>
    <source>
        <strain evidence="2 3">V202</strain>
    </source>
</reference>
<dbReference type="InterPro" id="IPR049516">
    <property type="entry name" value="FAD-depend_C"/>
</dbReference>
<dbReference type="SUPFAM" id="SSF51905">
    <property type="entry name" value="FAD/NAD(P)-binding domain"/>
    <property type="match status" value="1"/>
</dbReference>
<dbReference type="EMBL" id="CP037422">
    <property type="protein sequence ID" value="QDU06744.1"/>
    <property type="molecule type" value="Genomic_DNA"/>
</dbReference>
<evidence type="ECO:0000313" key="3">
    <source>
        <dbReference type="Proteomes" id="UP000318384"/>
    </source>
</evidence>
<dbReference type="InterPro" id="IPR028348">
    <property type="entry name" value="FAD-binding_protein"/>
</dbReference>
<dbReference type="PANTHER" id="PTHR42842:SF3">
    <property type="entry name" value="FAD_NAD(P)-BINDING OXIDOREDUCTASE FAMILY PROTEIN"/>
    <property type="match status" value="1"/>
</dbReference>
<dbReference type="Gene3D" id="3.30.70.2700">
    <property type="match status" value="1"/>
</dbReference>
<dbReference type="Pfam" id="PF21688">
    <property type="entry name" value="FAD-depend_C"/>
    <property type="match status" value="1"/>
</dbReference>
<evidence type="ECO:0000259" key="1">
    <source>
        <dbReference type="Pfam" id="PF21688"/>
    </source>
</evidence>
<dbReference type="Gene3D" id="3.50.50.60">
    <property type="entry name" value="FAD/NAD(P)-binding domain"/>
    <property type="match status" value="2"/>
</dbReference>
<dbReference type="OrthoDB" id="9772594at2"/>
<dbReference type="PANTHER" id="PTHR42842">
    <property type="entry name" value="FAD/NAD(P)-BINDING OXIDOREDUCTASE"/>
    <property type="match status" value="1"/>
</dbReference>